<keyword evidence="2" id="KW-0347">Helicase</keyword>
<accession>A0ABW8AM81</accession>
<keyword evidence="3" id="KW-1185">Reference proteome</keyword>
<dbReference type="SUPFAM" id="SSF52540">
    <property type="entry name" value="P-loop containing nucleoside triphosphate hydrolases"/>
    <property type="match status" value="1"/>
</dbReference>
<evidence type="ECO:0000259" key="1">
    <source>
        <dbReference type="PROSITE" id="PS51192"/>
    </source>
</evidence>
<dbReference type="PROSITE" id="PS51192">
    <property type="entry name" value="HELICASE_ATP_BIND_1"/>
    <property type="match status" value="1"/>
</dbReference>
<dbReference type="InterPro" id="IPR014001">
    <property type="entry name" value="Helicase_ATP-bd"/>
</dbReference>
<dbReference type="EMBL" id="JBITLV010000002">
    <property type="protein sequence ID" value="MFI7586742.1"/>
    <property type="molecule type" value="Genomic_DNA"/>
</dbReference>
<dbReference type="Gene3D" id="3.40.50.300">
    <property type="entry name" value="P-loop containing nucleotide triphosphate hydrolases"/>
    <property type="match status" value="2"/>
</dbReference>
<keyword evidence="2" id="KW-0378">Hydrolase</keyword>
<dbReference type="GO" id="GO:0004386">
    <property type="term" value="F:helicase activity"/>
    <property type="evidence" value="ECO:0007669"/>
    <property type="project" value="UniProtKB-KW"/>
</dbReference>
<evidence type="ECO:0000313" key="3">
    <source>
        <dbReference type="Proteomes" id="UP001612915"/>
    </source>
</evidence>
<dbReference type="RefSeq" id="WP_398277078.1">
    <property type="nucleotide sequence ID" value="NZ_JBITLV010000002.1"/>
</dbReference>
<evidence type="ECO:0000313" key="2">
    <source>
        <dbReference type="EMBL" id="MFI7586742.1"/>
    </source>
</evidence>
<reference evidence="2 3" key="1">
    <citation type="submission" date="2024-10" db="EMBL/GenBank/DDBJ databases">
        <title>The Natural Products Discovery Center: Release of the First 8490 Sequenced Strains for Exploring Actinobacteria Biosynthetic Diversity.</title>
        <authorList>
            <person name="Kalkreuter E."/>
            <person name="Kautsar S.A."/>
            <person name="Yang D."/>
            <person name="Bader C.D."/>
            <person name="Teijaro C.N."/>
            <person name="Fluegel L."/>
            <person name="Davis C.M."/>
            <person name="Simpson J.R."/>
            <person name="Lauterbach L."/>
            <person name="Steele A.D."/>
            <person name="Gui C."/>
            <person name="Meng S."/>
            <person name="Li G."/>
            <person name="Viehrig K."/>
            <person name="Ye F."/>
            <person name="Su P."/>
            <person name="Kiefer A.F."/>
            <person name="Nichols A."/>
            <person name="Cepeda A.J."/>
            <person name="Yan W."/>
            <person name="Fan B."/>
            <person name="Jiang Y."/>
            <person name="Adhikari A."/>
            <person name="Zheng C.-J."/>
            <person name="Schuster L."/>
            <person name="Cowan T.M."/>
            <person name="Smanski M.J."/>
            <person name="Chevrette M.G."/>
            <person name="De Carvalho L.P.S."/>
            <person name="Shen B."/>
        </authorList>
    </citation>
    <scope>NUCLEOTIDE SEQUENCE [LARGE SCALE GENOMIC DNA]</scope>
    <source>
        <strain evidence="2 3">NPDC049639</strain>
    </source>
</reference>
<gene>
    <name evidence="2" type="ORF">ACIB24_06665</name>
</gene>
<sequence>MSVSSTEHNPLHVSTAAASHLSPAYPDRAAWGTASKLRAWQQEALDAYLQNDPQDFLAVATPGAGKTTFALRIATELLARRVVQRITVVCPTEHLKVQWAEAAAKVGIQLDPNFTNAQGQHGASYVGVAVTYAQVASKPALHRARTEAGRTLVILDEIHHGGDALSWGDAVREAFDPATRRLALTGTPFRSDTSPIPFVEYEEGPDGVRRSKADYSYGYGSALRDGVVRPVMFLAYSGAMRWRTSAGDEVAARLGEPLTKDMIGQAWRTALNPTGEWIPSVLAAADKRLTEVRRGVPDAGGLVIATDQEVARAYAKTLREITGEAAVVVLSDDAGASARIEEFAEGQQRWMVAVRMVSEGVDVPRLAVGVYATSTSTPLFFAQAVGRYVRARKRGETASIFLPSVPVLLDLAAQLEVERDHALEKPKRDDDEGWSPEDALMAEANREEKASGELEKTPWEALGSEATFDRVLFDKQEFGTEAAVGSDEEQDFLGIPGLLEPDQVTTLLRQRQAKQQAKSGPARPTVVEVSGHRQLAALRKELHSLVGAWARRTGQPHGVVHASLRSVCGGPEVPQASAEQLQKRIDTLRKWFVGQK</sequence>
<dbReference type="Proteomes" id="UP001612915">
    <property type="component" value="Unassembled WGS sequence"/>
</dbReference>
<organism evidence="2 3">
    <name type="scientific">Spongisporangium articulatum</name>
    <dbReference type="NCBI Taxonomy" id="3362603"/>
    <lineage>
        <taxon>Bacteria</taxon>
        <taxon>Bacillati</taxon>
        <taxon>Actinomycetota</taxon>
        <taxon>Actinomycetes</taxon>
        <taxon>Kineosporiales</taxon>
        <taxon>Kineosporiaceae</taxon>
        <taxon>Spongisporangium</taxon>
    </lineage>
</organism>
<dbReference type="GO" id="GO:0016787">
    <property type="term" value="F:hydrolase activity"/>
    <property type="evidence" value="ECO:0007669"/>
    <property type="project" value="UniProtKB-KW"/>
</dbReference>
<keyword evidence="2" id="KW-0547">Nucleotide-binding</keyword>
<dbReference type="InterPro" id="IPR027417">
    <property type="entry name" value="P-loop_NTPase"/>
</dbReference>
<feature type="domain" description="Helicase ATP-binding" evidence="1">
    <location>
        <begin position="47"/>
        <end position="206"/>
    </location>
</feature>
<protein>
    <submittedName>
        <fullName evidence="2">DEAD/DEAH box helicase</fullName>
        <ecNumber evidence="2">3.6.4.-</ecNumber>
    </submittedName>
</protein>
<keyword evidence="2" id="KW-0067">ATP-binding</keyword>
<dbReference type="SMART" id="SM00487">
    <property type="entry name" value="DEXDc"/>
    <property type="match status" value="1"/>
</dbReference>
<dbReference type="InterPro" id="IPR006935">
    <property type="entry name" value="Helicase/UvrB_N"/>
</dbReference>
<dbReference type="InterPro" id="IPR050742">
    <property type="entry name" value="Helicase_Restrict-Modif_Enz"/>
</dbReference>
<comment type="caution">
    <text evidence="2">The sequence shown here is derived from an EMBL/GenBank/DDBJ whole genome shotgun (WGS) entry which is preliminary data.</text>
</comment>
<dbReference type="EC" id="3.6.4.-" evidence="2"/>
<proteinExistence type="predicted"/>
<dbReference type="Pfam" id="PF04851">
    <property type="entry name" value="ResIII"/>
    <property type="match status" value="1"/>
</dbReference>
<dbReference type="PANTHER" id="PTHR47396:SF2">
    <property type="entry name" value="HELICASE ATP-BINDING DOMAIN-CONTAINING PROTEIN"/>
    <property type="match status" value="1"/>
</dbReference>
<name>A0ABW8AM81_9ACTN</name>
<dbReference type="PANTHER" id="PTHR47396">
    <property type="entry name" value="TYPE I RESTRICTION ENZYME ECOKI R PROTEIN"/>
    <property type="match status" value="1"/>
</dbReference>